<feature type="transmembrane region" description="Helical" evidence="10">
    <location>
        <begin position="188"/>
        <end position="213"/>
    </location>
</feature>
<name>A0A1G7M362_9FIRM</name>
<reference evidence="12" key="1">
    <citation type="submission" date="2016-10" db="EMBL/GenBank/DDBJ databases">
        <authorList>
            <person name="Varghese N."/>
            <person name="Submissions S."/>
        </authorList>
    </citation>
    <scope>NUCLEOTIDE SEQUENCE [LARGE SCALE GENOMIC DNA]</scope>
    <source>
        <strain evidence="12">DSM 23256</strain>
    </source>
</reference>
<dbReference type="Pfam" id="PF02653">
    <property type="entry name" value="BPD_transp_2"/>
    <property type="match status" value="1"/>
</dbReference>
<dbReference type="CDD" id="cd06582">
    <property type="entry name" value="TM_PBP1_LivH_like"/>
    <property type="match status" value="1"/>
</dbReference>
<keyword evidence="6" id="KW-0029">Amino-acid transport</keyword>
<dbReference type="STRING" id="1123285.SAMN05660235_01984"/>
<protein>
    <submittedName>
        <fullName evidence="11">Branched-chain amino acid transport system permease protein</fullName>
    </submittedName>
</protein>
<dbReference type="Proteomes" id="UP000243333">
    <property type="component" value="Unassembled WGS sequence"/>
</dbReference>
<dbReference type="GO" id="GO:0015808">
    <property type="term" value="P:L-alanine transport"/>
    <property type="evidence" value="ECO:0007669"/>
    <property type="project" value="TreeGrafter"/>
</dbReference>
<keyword evidence="8 10" id="KW-0472">Membrane</keyword>
<dbReference type="RefSeq" id="WP_093690430.1">
    <property type="nucleotide sequence ID" value="NZ_FNBU01000015.1"/>
</dbReference>
<keyword evidence="3" id="KW-1003">Cell membrane</keyword>
<keyword evidence="2" id="KW-0813">Transport</keyword>
<evidence type="ECO:0000256" key="5">
    <source>
        <dbReference type="ARBA" id="ARBA00022692"/>
    </source>
</evidence>
<dbReference type="GO" id="GO:0005886">
    <property type="term" value="C:plasma membrane"/>
    <property type="evidence" value="ECO:0007669"/>
    <property type="project" value="UniProtKB-SubCell"/>
</dbReference>
<dbReference type="OrthoDB" id="9807115at2"/>
<evidence type="ECO:0000256" key="4">
    <source>
        <dbReference type="ARBA" id="ARBA00022519"/>
    </source>
</evidence>
<dbReference type="InterPro" id="IPR052157">
    <property type="entry name" value="BCAA_transport_permease"/>
</dbReference>
<feature type="transmembrane region" description="Helical" evidence="10">
    <location>
        <begin position="135"/>
        <end position="159"/>
    </location>
</feature>
<dbReference type="PANTHER" id="PTHR11795:SF371">
    <property type="entry name" value="HIGH-AFFINITY BRANCHED-CHAIN AMINO ACID TRANSPORT SYSTEM PERMEASE PROTEIN LIVH"/>
    <property type="match status" value="1"/>
</dbReference>
<evidence type="ECO:0000256" key="7">
    <source>
        <dbReference type="ARBA" id="ARBA00022989"/>
    </source>
</evidence>
<accession>A0A1G7M362</accession>
<keyword evidence="7 10" id="KW-1133">Transmembrane helix</keyword>
<evidence type="ECO:0000256" key="3">
    <source>
        <dbReference type="ARBA" id="ARBA00022475"/>
    </source>
</evidence>
<keyword evidence="12" id="KW-1185">Reference proteome</keyword>
<dbReference type="GO" id="GO:0015192">
    <property type="term" value="F:L-phenylalanine transmembrane transporter activity"/>
    <property type="evidence" value="ECO:0007669"/>
    <property type="project" value="TreeGrafter"/>
</dbReference>
<dbReference type="GO" id="GO:0042941">
    <property type="term" value="P:D-alanine transmembrane transport"/>
    <property type="evidence" value="ECO:0007669"/>
    <property type="project" value="TreeGrafter"/>
</dbReference>
<feature type="transmembrane region" description="Helical" evidence="10">
    <location>
        <begin position="12"/>
        <end position="37"/>
    </location>
</feature>
<feature type="transmembrane region" description="Helical" evidence="10">
    <location>
        <begin position="49"/>
        <end position="75"/>
    </location>
</feature>
<evidence type="ECO:0000256" key="1">
    <source>
        <dbReference type="ARBA" id="ARBA00004651"/>
    </source>
</evidence>
<dbReference type="GO" id="GO:1903806">
    <property type="term" value="P:L-isoleucine import across plasma membrane"/>
    <property type="evidence" value="ECO:0007669"/>
    <property type="project" value="TreeGrafter"/>
</dbReference>
<dbReference type="GO" id="GO:0015190">
    <property type="term" value="F:L-leucine transmembrane transporter activity"/>
    <property type="evidence" value="ECO:0007669"/>
    <property type="project" value="TreeGrafter"/>
</dbReference>
<gene>
    <name evidence="11" type="ORF">SAMN05660235_01984</name>
</gene>
<feature type="transmembrane region" description="Helical" evidence="10">
    <location>
        <begin position="261"/>
        <end position="277"/>
    </location>
</feature>
<comment type="subcellular location">
    <subcellularLocation>
        <location evidence="1">Cell membrane</location>
        <topology evidence="1">Multi-pass membrane protein</topology>
    </subcellularLocation>
</comment>
<dbReference type="GO" id="GO:0015188">
    <property type="term" value="F:L-isoleucine transmembrane transporter activity"/>
    <property type="evidence" value="ECO:0007669"/>
    <property type="project" value="TreeGrafter"/>
</dbReference>
<evidence type="ECO:0000256" key="8">
    <source>
        <dbReference type="ARBA" id="ARBA00023136"/>
    </source>
</evidence>
<dbReference type="InterPro" id="IPR001851">
    <property type="entry name" value="ABC_transp_permease"/>
</dbReference>
<keyword evidence="5 10" id="KW-0812">Transmembrane</keyword>
<dbReference type="GO" id="GO:0005304">
    <property type="term" value="F:L-valine transmembrane transporter activity"/>
    <property type="evidence" value="ECO:0007669"/>
    <property type="project" value="TreeGrafter"/>
</dbReference>
<organism evidence="11 12">
    <name type="scientific">Sporolituus thermophilus DSM 23256</name>
    <dbReference type="NCBI Taxonomy" id="1123285"/>
    <lineage>
        <taxon>Bacteria</taxon>
        <taxon>Bacillati</taxon>
        <taxon>Bacillota</taxon>
        <taxon>Negativicutes</taxon>
        <taxon>Selenomonadales</taxon>
        <taxon>Sporomusaceae</taxon>
        <taxon>Sporolituus</taxon>
    </lineage>
</organism>
<comment type="similarity">
    <text evidence="9">Belongs to the binding-protein-dependent transport system permease family. LivHM subfamily.</text>
</comment>
<evidence type="ECO:0000256" key="6">
    <source>
        <dbReference type="ARBA" id="ARBA00022970"/>
    </source>
</evidence>
<sequence>MQELVQQIVNGLVLGSTYALIALGLTMIYGILGIVNWAHGELYMLGAFIGFYLVVSLKLPFIIGLMGAMGIMALFGLMMERLVFRPLRDAHEMNMIIGTLGISIFLMNAAIVIFSPNPLRFPTEFSNTYLSFLGISITLQRLLVFFITIGLIIVFNYIIQKTTIGKAMRACEQNQDAAKLMGININNISLITCAIGAALAAAAGTLVGPIFLVSPQMGLAVISKVFAVVILGGLGNVAGAIWAAFTLGLAESLAAGFLSSYYKDVIAFIILIIVLVFRPQGLFSSHSVEKV</sequence>
<keyword evidence="4" id="KW-0997">Cell inner membrane</keyword>
<evidence type="ECO:0000256" key="10">
    <source>
        <dbReference type="SAM" id="Phobius"/>
    </source>
</evidence>
<evidence type="ECO:0000313" key="12">
    <source>
        <dbReference type="Proteomes" id="UP000243333"/>
    </source>
</evidence>
<proteinExistence type="inferred from homology"/>
<evidence type="ECO:0000256" key="9">
    <source>
        <dbReference type="ARBA" id="ARBA00037998"/>
    </source>
</evidence>
<evidence type="ECO:0000313" key="11">
    <source>
        <dbReference type="EMBL" id="SDF56081.1"/>
    </source>
</evidence>
<dbReference type="EMBL" id="FNBU01000015">
    <property type="protein sequence ID" value="SDF56081.1"/>
    <property type="molecule type" value="Genomic_DNA"/>
</dbReference>
<dbReference type="PANTHER" id="PTHR11795">
    <property type="entry name" value="BRANCHED-CHAIN AMINO ACID TRANSPORT SYSTEM PERMEASE PROTEIN LIVH"/>
    <property type="match status" value="1"/>
</dbReference>
<evidence type="ECO:0000256" key="2">
    <source>
        <dbReference type="ARBA" id="ARBA00022448"/>
    </source>
</evidence>
<feature type="transmembrane region" description="Helical" evidence="10">
    <location>
        <begin position="225"/>
        <end position="249"/>
    </location>
</feature>
<dbReference type="AlphaFoldDB" id="A0A1G7M362"/>
<feature type="transmembrane region" description="Helical" evidence="10">
    <location>
        <begin position="96"/>
        <end position="115"/>
    </location>
</feature>